<accession>A0A5M3W682</accession>
<dbReference type="AlphaFoldDB" id="A0A5M3W682"/>
<dbReference type="Proteomes" id="UP000334990">
    <property type="component" value="Unassembled WGS sequence"/>
</dbReference>
<evidence type="ECO:0000256" key="1">
    <source>
        <dbReference type="SAM" id="Phobius"/>
    </source>
</evidence>
<name>A0A5M3W682_9ACTN</name>
<reference evidence="2 3" key="1">
    <citation type="submission" date="2019-10" db="EMBL/GenBank/DDBJ databases">
        <title>Whole genome shotgun sequence of Acrocarpospora corrugata NBRC 13972.</title>
        <authorList>
            <person name="Ichikawa N."/>
            <person name="Kimura A."/>
            <person name="Kitahashi Y."/>
            <person name="Komaki H."/>
            <person name="Oguchi A."/>
        </authorList>
    </citation>
    <scope>NUCLEOTIDE SEQUENCE [LARGE SCALE GENOMIC DNA]</scope>
    <source>
        <strain evidence="2 3">NBRC 13972</strain>
    </source>
</reference>
<sequence length="107" mass="11832">MTLRFRLAALYSVLFIATTIAVLVAVSVFITYAVVGQTKIETTIVRGVPDGTPVIVRQTSISAPTFRSSRWSWGWCWWRFRSGPGGGWPGVRCGRWGGSRRPPGDCQ</sequence>
<keyword evidence="3" id="KW-1185">Reference proteome</keyword>
<organism evidence="2 3">
    <name type="scientific">Acrocarpospora corrugata</name>
    <dbReference type="NCBI Taxonomy" id="35763"/>
    <lineage>
        <taxon>Bacteria</taxon>
        <taxon>Bacillati</taxon>
        <taxon>Actinomycetota</taxon>
        <taxon>Actinomycetes</taxon>
        <taxon>Streptosporangiales</taxon>
        <taxon>Streptosporangiaceae</taxon>
        <taxon>Acrocarpospora</taxon>
    </lineage>
</organism>
<evidence type="ECO:0000313" key="3">
    <source>
        <dbReference type="Proteomes" id="UP000334990"/>
    </source>
</evidence>
<evidence type="ECO:0000313" key="2">
    <source>
        <dbReference type="EMBL" id="GES04525.1"/>
    </source>
</evidence>
<gene>
    <name evidence="2" type="ORF">Acor_65930</name>
</gene>
<protein>
    <submittedName>
        <fullName evidence="2">Uncharacterized protein</fullName>
    </submittedName>
</protein>
<keyword evidence="1" id="KW-0812">Transmembrane</keyword>
<keyword evidence="1" id="KW-1133">Transmembrane helix</keyword>
<feature type="transmembrane region" description="Helical" evidence="1">
    <location>
        <begin position="7"/>
        <end position="35"/>
    </location>
</feature>
<proteinExistence type="predicted"/>
<dbReference type="EMBL" id="BLAD01000083">
    <property type="protein sequence ID" value="GES04525.1"/>
    <property type="molecule type" value="Genomic_DNA"/>
</dbReference>
<comment type="caution">
    <text evidence="2">The sequence shown here is derived from an EMBL/GenBank/DDBJ whole genome shotgun (WGS) entry which is preliminary data.</text>
</comment>
<keyword evidence="1" id="KW-0472">Membrane</keyword>